<comment type="caution">
    <text evidence="2">The sequence shown here is derived from an EMBL/GenBank/DDBJ whole genome shotgun (WGS) entry which is preliminary data.</text>
</comment>
<organism evidence="2 3">
    <name type="scientific">Cucumis melo var. makuwa</name>
    <name type="common">Oriental melon</name>
    <dbReference type="NCBI Taxonomy" id="1194695"/>
    <lineage>
        <taxon>Eukaryota</taxon>
        <taxon>Viridiplantae</taxon>
        <taxon>Streptophyta</taxon>
        <taxon>Embryophyta</taxon>
        <taxon>Tracheophyta</taxon>
        <taxon>Spermatophyta</taxon>
        <taxon>Magnoliopsida</taxon>
        <taxon>eudicotyledons</taxon>
        <taxon>Gunneridae</taxon>
        <taxon>Pentapetalae</taxon>
        <taxon>rosids</taxon>
        <taxon>fabids</taxon>
        <taxon>Cucurbitales</taxon>
        <taxon>Cucurbitaceae</taxon>
        <taxon>Benincaseae</taxon>
        <taxon>Cucumis</taxon>
    </lineage>
</organism>
<sequence length="80" mass="9143">MYNLEDPKDLTEALSSVDANLWKETINDEMDSLESNRTLYLVDLPLGCKAIGSKWVFRKKLKSDESVDKYEAKLVAKGFK</sequence>
<proteinExistence type="predicted"/>
<gene>
    <name evidence="2" type="ORF">E5676_scaffold530G00360</name>
</gene>
<dbReference type="InterPro" id="IPR013103">
    <property type="entry name" value="RVT_2"/>
</dbReference>
<protein>
    <submittedName>
        <fullName evidence="2">Retrovirus-related Pol polyprotein from transposon TNT 1-94</fullName>
    </submittedName>
</protein>
<accession>A0A5D3DFG7</accession>
<feature type="domain" description="Reverse transcriptase Ty1/copia-type" evidence="1">
    <location>
        <begin position="36"/>
        <end position="80"/>
    </location>
</feature>
<dbReference type="Proteomes" id="UP000321947">
    <property type="component" value="Unassembled WGS sequence"/>
</dbReference>
<dbReference type="Pfam" id="PF07727">
    <property type="entry name" value="RVT_2"/>
    <property type="match status" value="1"/>
</dbReference>
<reference evidence="2 3" key="1">
    <citation type="submission" date="2019-08" db="EMBL/GenBank/DDBJ databases">
        <title>Draft genome sequences of two oriental melons (Cucumis melo L. var makuwa).</title>
        <authorList>
            <person name="Kwon S.-Y."/>
        </authorList>
    </citation>
    <scope>NUCLEOTIDE SEQUENCE [LARGE SCALE GENOMIC DNA]</scope>
    <source>
        <strain evidence="3">cv. Chang Bougi</strain>
        <tissue evidence="2">Leaf</tissue>
    </source>
</reference>
<evidence type="ECO:0000313" key="3">
    <source>
        <dbReference type="Proteomes" id="UP000321947"/>
    </source>
</evidence>
<evidence type="ECO:0000313" key="2">
    <source>
        <dbReference type="EMBL" id="TYK22437.1"/>
    </source>
</evidence>
<name>A0A5D3DFG7_CUCMM</name>
<dbReference type="AlphaFoldDB" id="A0A5D3DFG7"/>
<dbReference type="EMBL" id="SSTD01005046">
    <property type="protein sequence ID" value="TYK22437.1"/>
    <property type="molecule type" value="Genomic_DNA"/>
</dbReference>
<evidence type="ECO:0000259" key="1">
    <source>
        <dbReference type="Pfam" id="PF07727"/>
    </source>
</evidence>